<sequence length="121" mass="13269">MGTYTTAAKVKSRFEDFDTDLSDAKIEVFIITAESLVDLAMRKTARGSDADFSFDSKKHGILEETTSVLAAFSCLAAQPTGQSGNISSARAALMGDFFWAQARRNLKYLNDERNVKYLAGL</sequence>
<comment type="caution">
    <text evidence="1">The sequence shown here is derived from an EMBL/GenBank/DDBJ whole genome shotgun (WGS) entry which is preliminary data.</text>
</comment>
<dbReference type="AlphaFoldDB" id="A0A0F9HAJ5"/>
<name>A0A0F9HAJ5_9ZZZZ</name>
<proteinExistence type="predicted"/>
<gene>
    <name evidence="1" type="ORF">LCGC14_2021930</name>
</gene>
<evidence type="ECO:0000313" key="1">
    <source>
        <dbReference type="EMBL" id="KKL78730.1"/>
    </source>
</evidence>
<reference evidence="1" key="1">
    <citation type="journal article" date="2015" name="Nature">
        <title>Complex archaea that bridge the gap between prokaryotes and eukaryotes.</title>
        <authorList>
            <person name="Spang A."/>
            <person name="Saw J.H."/>
            <person name="Jorgensen S.L."/>
            <person name="Zaremba-Niedzwiedzka K."/>
            <person name="Martijn J."/>
            <person name="Lind A.E."/>
            <person name="van Eijk R."/>
            <person name="Schleper C."/>
            <person name="Guy L."/>
            <person name="Ettema T.J."/>
        </authorList>
    </citation>
    <scope>NUCLEOTIDE SEQUENCE</scope>
</reference>
<protein>
    <submittedName>
        <fullName evidence="1">Uncharacterized protein</fullName>
    </submittedName>
</protein>
<accession>A0A0F9HAJ5</accession>
<dbReference type="EMBL" id="LAZR01023367">
    <property type="protein sequence ID" value="KKL78730.1"/>
    <property type="molecule type" value="Genomic_DNA"/>
</dbReference>
<organism evidence="1">
    <name type="scientific">marine sediment metagenome</name>
    <dbReference type="NCBI Taxonomy" id="412755"/>
    <lineage>
        <taxon>unclassified sequences</taxon>
        <taxon>metagenomes</taxon>
        <taxon>ecological metagenomes</taxon>
    </lineage>
</organism>